<dbReference type="GeneID" id="23613646"/>
<dbReference type="EMBL" id="KL662109">
    <property type="protein sequence ID" value="KFM24537.1"/>
    <property type="molecule type" value="Genomic_DNA"/>
</dbReference>
<dbReference type="KEGG" id="apro:F751_2255"/>
<organism evidence="1 2">
    <name type="scientific">Auxenochlorella protothecoides</name>
    <name type="common">Green microalga</name>
    <name type="synonym">Chlorella protothecoides</name>
    <dbReference type="NCBI Taxonomy" id="3075"/>
    <lineage>
        <taxon>Eukaryota</taxon>
        <taxon>Viridiplantae</taxon>
        <taxon>Chlorophyta</taxon>
        <taxon>core chlorophytes</taxon>
        <taxon>Trebouxiophyceae</taxon>
        <taxon>Chlorellales</taxon>
        <taxon>Chlorellaceae</taxon>
        <taxon>Auxenochlorella</taxon>
    </lineage>
</organism>
<sequence>MYDDEGEVIEQSDLDDTMRNVAAAQAAADAFNAAQTSVVATSDQSGLNSLRKLQSVDCLTAAEERDSEDAADLDLESGESGLEWALARQITNAA</sequence>
<proteinExistence type="predicted"/>
<dbReference type="Proteomes" id="UP000028924">
    <property type="component" value="Unassembled WGS sequence"/>
</dbReference>
<evidence type="ECO:0000313" key="1">
    <source>
        <dbReference type="EMBL" id="KFM24537.1"/>
    </source>
</evidence>
<keyword evidence="2" id="KW-1185">Reference proteome</keyword>
<dbReference type="RefSeq" id="XP_011397425.1">
    <property type="nucleotide sequence ID" value="XM_011399123.1"/>
</dbReference>
<accession>A0A087SFN3</accession>
<gene>
    <name evidence="1" type="ORF">F751_2255</name>
</gene>
<evidence type="ECO:0000313" key="2">
    <source>
        <dbReference type="Proteomes" id="UP000028924"/>
    </source>
</evidence>
<dbReference type="AlphaFoldDB" id="A0A087SFN3"/>
<protein>
    <submittedName>
        <fullName evidence="1">Uncharacterized protein</fullName>
    </submittedName>
</protein>
<reference evidence="1 2" key="1">
    <citation type="journal article" date="2014" name="BMC Genomics">
        <title>Oil accumulation mechanisms of the oleaginous microalga Chlorella protothecoides revealed through its genome, transcriptomes, and proteomes.</title>
        <authorList>
            <person name="Gao C."/>
            <person name="Wang Y."/>
            <person name="Shen Y."/>
            <person name="Yan D."/>
            <person name="He X."/>
            <person name="Dai J."/>
            <person name="Wu Q."/>
        </authorList>
    </citation>
    <scope>NUCLEOTIDE SEQUENCE [LARGE SCALE GENOMIC DNA]</scope>
    <source>
        <strain evidence="1 2">0710</strain>
    </source>
</reference>
<name>A0A087SFN3_AUXPR</name>